<dbReference type="InterPro" id="IPR016181">
    <property type="entry name" value="Acyl_CoA_acyltransferase"/>
</dbReference>
<sequence>MAPYHARALPHDAVSAVDIARWAALEAQALEPNAYASPHFILPALRHLDPGSPAQIVFIEQEGAAGTAAPQPAAVFALRRQRGNKVLPLPHTEVYQSMHSFCGAPLLAQGHGVQAWQRLFAHLRSSSPWSFALVIRNLEQGGEVHRALQRACDAAGYRLHDSAPRQRAMLLPEDTGPEALKRNLRKQHAEVERCKRRVAEGGELGWHIHRDAIEPRVVEDFLRLEHAGWKGEEGSSLRAHPAEEAFFQEMVRGFASEGRALFTELRLAGQTIASTSNLVSGSTGFAFKVGWDPAYRKNGIGILNEAELVRNAPQVIADLQAFDSGAEPASFIEKLWPGRRSLITSIVLFNRPAHWALQAVQWARDRAQRRQAGAPSDAPEAQAKAG</sequence>
<organism evidence="3 4">
    <name type="scientific">Sphaerotilus microaerophilus</name>
    <dbReference type="NCBI Taxonomy" id="2914710"/>
    <lineage>
        <taxon>Bacteria</taxon>
        <taxon>Pseudomonadati</taxon>
        <taxon>Pseudomonadota</taxon>
        <taxon>Betaproteobacteria</taxon>
        <taxon>Burkholderiales</taxon>
        <taxon>Sphaerotilaceae</taxon>
        <taxon>Sphaerotilus</taxon>
    </lineage>
</organism>
<accession>A0ABN6PI09</accession>
<proteinExistence type="predicted"/>
<dbReference type="SUPFAM" id="SSF55729">
    <property type="entry name" value="Acyl-CoA N-acyltransferases (Nat)"/>
    <property type="match status" value="1"/>
</dbReference>
<protein>
    <recommendedName>
        <fullName evidence="2">BioF2-like acetyltransferase domain-containing protein</fullName>
    </recommendedName>
</protein>
<feature type="domain" description="BioF2-like acetyltransferase" evidence="2">
    <location>
        <begin position="185"/>
        <end position="326"/>
    </location>
</feature>
<dbReference type="InterPro" id="IPR038740">
    <property type="entry name" value="BioF2-like_GNAT_dom"/>
</dbReference>
<dbReference type="EMBL" id="AP025730">
    <property type="protein sequence ID" value="BDI04568.1"/>
    <property type="molecule type" value="Genomic_DNA"/>
</dbReference>
<name>A0ABN6PI09_9BURK</name>
<dbReference type="Pfam" id="PF13480">
    <property type="entry name" value="Acetyltransf_6"/>
    <property type="match status" value="1"/>
</dbReference>
<reference evidence="3" key="1">
    <citation type="submission" date="2022-04" db="EMBL/GenBank/DDBJ databases">
        <title>Whole genome sequence of Sphaerotilus sp. FB-5.</title>
        <authorList>
            <person name="Takeda M."/>
            <person name="Narihara S."/>
            <person name="Akimoto M."/>
            <person name="Akimoto R."/>
            <person name="Nishiyashiki S."/>
            <person name="Murakami T."/>
        </authorList>
    </citation>
    <scope>NUCLEOTIDE SEQUENCE</scope>
    <source>
        <strain evidence="3">FB-5</strain>
    </source>
</reference>
<evidence type="ECO:0000313" key="3">
    <source>
        <dbReference type="EMBL" id="BDI04568.1"/>
    </source>
</evidence>
<keyword evidence="4" id="KW-1185">Reference proteome</keyword>
<dbReference type="Proteomes" id="UP001057498">
    <property type="component" value="Chromosome"/>
</dbReference>
<gene>
    <name evidence="3" type="ORF">CATMQ487_15380</name>
</gene>
<evidence type="ECO:0000256" key="1">
    <source>
        <dbReference type="SAM" id="MobiDB-lite"/>
    </source>
</evidence>
<evidence type="ECO:0000259" key="2">
    <source>
        <dbReference type="Pfam" id="PF13480"/>
    </source>
</evidence>
<evidence type="ECO:0000313" key="4">
    <source>
        <dbReference type="Proteomes" id="UP001057498"/>
    </source>
</evidence>
<feature type="region of interest" description="Disordered" evidence="1">
    <location>
        <begin position="367"/>
        <end position="386"/>
    </location>
</feature>